<dbReference type="Pfam" id="PF00059">
    <property type="entry name" value="Lectin_C"/>
    <property type="match status" value="1"/>
</dbReference>
<dbReference type="AlphaFoldDB" id="A0A8C4V5K3"/>
<organism evidence="2 3">
    <name type="scientific">Falco tinnunculus</name>
    <name type="common">Common kestrel</name>
    <dbReference type="NCBI Taxonomy" id="100819"/>
    <lineage>
        <taxon>Eukaryota</taxon>
        <taxon>Metazoa</taxon>
        <taxon>Chordata</taxon>
        <taxon>Craniata</taxon>
        <taxon>Vertebrata</taxon>
        <taxon>Euteleostomi</taxon>
        <taxon>Archelosauria</taxon>
        <taxon>Archosauria</taxon>
        <taxon>Dinosauria</taxon>
        <taxon>Saurischia</taxon>
        <taxon>Theropoda</taxon>
        <taxon>Coelurosauria</taxon>
        <taxon>Aves</taxon>
        <taxon>Neognathae</taxon>
        <taxon>Neoaves</taxon>
        <taxon>Telluraves</taxon>
        <taxon>Australaves</taxon>
        <taxon>Falconiformes</taxon>
        <taxon>Falconidae</taxon>
        <taxon>Falco</taxon>
    </lineage>
</organism>
<dbReference type="Proteomes" id="UP000694562">
    <property type="component" value="Unplaced"/>
</dbReference>
<keyword evidence="3" id="KW-1185">Reference proteome</keyword>
<dbReference type="SUPFAM" id="SSF56436">
    <property type="entry name" value="C-type lectin-like"/>
    <property type="match status" value="1"/>
</dbReference>
<proteinExistence type="predicted"/>
<evidence type="ECO:0000259" key="1">
    <source>
        <dbReference type="PROSITE" id="PS50041"/>
    </source>
</evidence>
<accession>A0A8C4V5K3</accession>
<evidence type="ECO:0000313" key="2">
    <source>
        <dbReference type="Ensembl" id="ENSFTIP00000021041.1"/>
    </source>
</evidence>
<dbReference type="PROSITE" id="PS50041">
    <property type="entry name" value="C_TYPE_LECTIN_2"/>
    <property type="match status" value="1"/>
</dbReference>
<reference evidence="2" key="2">
    <citation type="submission" date="2025-09" db="UniProtKB">
        <authorList>
            <consortium name="Ensembl"/>
        </authorList>
    </citation>
    <scope>IDENTIFICATION</scope>
</reference>
<dbReference type="InterPro" id="IPR050111">
    <property type="entry name" value="C-type_lectin/snaclec_domain"/>
</dbReference>
<reference evidence="2" key="1">
    <citation type="submission" date="2025-08" db="UniProtKB">
        <authorList>
            <consortium name="Ensembl"/>
        </authorList>
    </citation>
    <scope>IDENTIFICATION</scope>
</reference>
<dbReference type="OrthoDB" id="441660at2759"/>
<protein>
    <recommendedName>
        <fullName evidence="1">C-type lectin domain-containing protein</fullName>
    </recommendedName>
</protein>
<dbReference type="Ensembl" id="ENSFTIT00000021921.1">
    <property type="protein sequence ID" value="ENSFTIP00000021041.1"/>
    <property type="gene ID" value="ENSFTIG00000013689.1"/>
</dbReference>
<evidence type="ECO:0000313" key="3">
    <source>
        <dbReference type="Proteomes" id="UP000694562"/>
    </source>
</evidence>
<feature type="domain" description="C-type lectin" evidence="1">
    <location>
        <begin position="10"/>
        <end position="73"/>
    </location>
</feature>
<name>A0A8C4V5K3_FALTI</name>
<dbReference type="InterPro" id="IPR016187">
    <property type="entry name" value="CTDL_fold"/>
</dbReference>
<dbReference type="InterPro" id="IPR001304">
    <property type="entry name" value="C-type_lectin-like"/>
</dbReference>
<dbReference type="SMART" id="SM00034">
    <property type="entry name" value="CLECT"/>
    <property type="match status" value="1"/>
</dbReference>
<dbReference type="InterPro" id="IPR016186">
    <property type="entry name" value="C-type_lectin-like/link_sf"/>
</dbReference>
<dbReference type="Gene3D" id="3.10.100.10">
    <property type="entry name" value="Mannose-Binding Protein A, subunit A"/>
    <property type="match status" value="1"/>
</dbReference>
<dbReference type="PANTHER" id="PTHR22803">
    <property type="entry name" value="MANNOSE, PHOSPHOLIPASE, LECTIN RECEPTOR RELATED"/>
    <property type="match status" value="1"/>
</dbReference>
<sequence length="179" mass="19845">NKCPRGWLDFSGQCYGYFGQEFTWRKAEAWCRATRGGCHLASLHSPEEHRALATFITQHQRREEEEENVWIGLYYQVGVARPQCCLRCCLQLPPSWQGHHPRSVLCPCPPAHLHSLPVPAHPCLPPRAMPAPAHLPMPCLPLPAPAHTPVSCQSLPVPAHLPPCPACACPSRRVLPVPA</sequence>